<accession>A0ACC1CUC8</accession>
<keyword evidence="2" id="KW-1185">Reference proteome</keyword>
<organism evidence="1 2">
    <name type="scientific">Dendrolimus kikuchii</name>
    <dbReference type="NCBI Taxonomy" id="765133"/>
    <lineage>
        <taxon>Eukaryota</taxon>
        <taxon>Metazoa</taxon>
        <taxon>Ecdysozoa</taxon>
        <taxon>Arthropoda</taxon>
        <taxon>Hexapoda</taxon>
        <taxon>Insecta</taxon>
        <taxon>Pterygota</taxon>
        <taxon>Neoptera</taxon>
        <taxon>Endopterygota</taxon>
        <taxon>Lepidoptera</taxon>
        <taxon>Glossata</taxon>
        <taxon>Ditrysia</taxon>
        <taxon>Bombycoidea</taxon>
        <taxon>Lasiocampidae</taxon>
        <taxon>Dendrolimus</taxon>
    </lineage>
</organism>
<protein>
    <submittedName>
        <fullName evidence="1">Uncharacterized protein</fullName>
    </submittedName>
</protein>
<evidence type="ECO:0000313" key="2">
    <source>
        <dbReference type="Proteomes" id="UP000824533"/>
    </source>
</evidence>
<proteinExistence type="predicted"/>
<reference evidence="1 2" key="1">
    <citation type="journal article" date="2021" name="Front. Genet.">
        <title>Chromosome-Level Genome Assembly Reveals Significant Gene Expansion in the Toll and IMD Signaling Pathways of Dendrolimus kikuchii.</title>
        <authorList>
            <person name="Zhou J."/>
            <person name="Wu P."/>
            <person name="Xiong Z."/>
            <person name="Liu N."/>
            <person name="Zhao N."/>
            <person name="Ji M."/>
            <person name="Qiu Y."/>
            <person name="Yang B."/>
        </authorList>
    </citation>
    <scope>NUCLEOTIDE SEQUENCE [LARGE SCALE GENOMIC DNA]</scope>
    <source>
        <strain evidence="1">Ann1</strain>
    </source>
</reference>
<dbReference type="Proteomes" id="UP000824533">
    <property type="component" value="Linkage Group LG16"/>
</dbReference>
<name>A0ACC1CUC8_9NEOP</name>
<evidence type="ECO:0000313" key="1">
    <source>
        <dbReference type="EMBL" id="KAJ0175279.1"/>
    </source>
</evidence>
<gene>
    <name evidence="1" type="ORF">K1T71_009420</name>
</gene>
<dbReference type="EMBL" id="CM034402">
    <property type="protein sequence ID" value="KAJ0175279.1"/>
    <property type="molecule type" value="Genomic_DNA"/>
</dbReference>
<sequence length="445" mass="51274">MLFKGGLILLYVSHCVALETLEIIPEIFLKLNCIKERNHELWIEEPIKAGKREDGSFVLLEHQPAVIKILMCEHAKYPVDLLHGEKNVQETKIFYSIRSPKGTVQWYFKFQIPTIVDSMHRTWPLDLYSRTSAKLKIHIRPSKLVPIVLSEGTSLTTQISSYSITEFDAFGCLIYNKNAFLNLTCKSTQKCHGFYTMYWKASGIADTHSLIMPDSRIKAYYINQVKLEDGAYLDCIEDFDKDYINVRIFLIHNKTEMTNDNSPLSSASLTYKPISSDDREGCLEYVNYYLHKSKSENSNEDVSIQSSELDITKWIVIFGVVLIFVFAIVIAFGFFNKKCCDWIHNQKKSNSANNVQRRPSAEHVYCYIEARRRESQVELPKSTSTDNTGAVVENEEQRLREIPNTTGANPTTSPYIANQENDELIYTYAYADRFCIMEALRMQNQ</sequence>
<comment type="caution">
    <text evidence="1">The sequence shown here is derived from an EMBL/GenBank/DDBJ whole genome shotgun (WGS) entry which is preliminary data.</text>
</comment>